<keyword evidence="3" id="KW-0732">Signal</keyword>
<evidence type="ECO:0000313" key="5">
    <source>
        <dbReference type="EMBL" id="MFC0411014.1"/>
    </source>
</evidence>
<dbReference type="Proteomes" id="UP001589865">
    <property type="component" value="Unassembled WGS sequence"/>
</dbReference>
<evidence type="ECO:0000259" key="4">
    <source>
        <dbReference type="SMART" id="SM00978"/>
    </source>
</evidence>
<evidence type="ECO:0000256" key="2">
    <source>
        <dbReference type="SAM" id="Phobius"/>
    </source>
</evidence>
<dbReference type="PANTHER" id="PTHR41542:SF1">
    <property type="entry name" value="BLL5807 PROTEIN"/>
    <property type="match status" value="1"/>
</dbReference>
<feature type="signal peptide" evidence="3">
    <location>
        <begin position="1"/>
        <end position="27"/>
    </location>
</feature>
<name>A0ABV6JZE7_9PROT</name>
<dbReference type="SMART" id="SM00978">
    <property type="entry name" value="Tim44"/>
    <property type="match status" value="1"/>
</dbReference>
<keyword evidence="2" id="KW-0472">Membrane</keyword>
<dbReference type="Gene3D" id="3.10.450.240">
    <property type="match status" value="1"/>
</dbReference>
<dbReference type="Pfam" id="PF04280">
    <property type="entry name" value="Tim44"/>
    <property type="match status" value="1"/>
</dbReference>
<feature type="transmembrane region" description="Helical" evidence="2">
    <location>
        <begin position="102"/>
        <end position="124"/>
    </location>
</feature>
<gene>
    <name evidence="5" type="ORF">ACFFGY_22440</name>
</gene>
<feature type="chain" id="PRO_5046201481" evidence="3">
    <location>
        <begin position="28"/>
        <end position="346"/>
    </location>
</feature>
<keyword evidence="6" id="KW-1185">Reference proteome</keyword>
<evidence type="ECO:0000256" key="3">
    <source>
        <dbReference type="SAM" id="SignalP"/>
    </source>
</evidence>
<dbReference type="EMBL" id="JBHLUN010000036">
    <property type="protein sequence ID" value="MFC0411014.1"/>
    <property type="molecule type" value="Genomic_DNA"/>
</dbReference>
<keyword evidence="2" id="KW-1133">Transmembrane helix</keyword>
<proteinExistence type="predicted"/>
<accession>A0ABV6JZE7</accession>
<comment type="caution">
    <text evidence="5">The sequence shown here is derived from an EMBL/GenBank/DDBJ whole genome shotgun (WGS) entry which is preliminary data.</text>
</comment>
<dbReference type="SUPFAM" id="SSF54427">
    <property type="entry name" value="NTF2-like"/>
    <property type="match status" value="1"/>
</dbReference>
<reference evidence="5 6" key="1">
    <citation type="submission" date="2024-09" db="EMBL/GenBank/DDBJ databases">
        <authorList>
            <person name="Sun Q."/>
            <person name="Mori K."/>
        </authorList>
    </citation>
    <scope>NUCLEOTIDE SEQUENCE [LARGE SCALE GENOMIC DNA]</scope>
    <source>
        <strain evidence="5 6">TBRC 5777</strain>
    </source>
</reference>
<dbReference type="InterPro" id="IPR007379">
    <property type="entry name" value="Tim44-like_dom"/>
</dbReference>
<protein>
    <submittedName>
        <fullName evidence="5">Tim44 domain-containing protein</fullName>
    </submittedName>
</protein>
<dbReference type="InterPro" id="IPR032710">
    <property type="entry name" value="NTF2-like_dom_sf"/>
</dbReference>
<feature type="transmembrane region" description="Helical" evidence="2">
    <location>
        <begin position="136"/>
        <end position="159"/>
    </location>
</feature>
<organism evidence="5 6">
    <name type="scientific">Roseomonas elaeocarpi</name>
    <dbReference type="NCBI Taxonomy" id="907779"/>
    <lineage>
        <taxon>Bacteria</taxon>
        <taxon>Pseudomonadati</taxon>
        <taxon>Pseudomonadota</taxon>
        <taxon>Alphaproteobacteria</taxon>
        <taxon>Acetobacterales</taxon>
        <taxon>Roseomonadaceae</taxon>
        <taxon>Roseomonas</taxon>
    </lineage>
</organism>
<sequence length="346" mass="35453">MRRSPQRAARCLAAVAALALALAPALAPIPAEARPGGGFSSGSRGSRTYSAPPMTRTAPGGSTGTFDRTETPRGTYGNPGAATPGYGQAAPTYRPAPAGGGLGGGFMSGLMGGLLGAGIAGMLFGHGGFGGMSGGAGFLGFLLQIGLLALIAMFVVRFLRRRALGGASGGMMGGARPAMAGGVAGGNGYARAMDNGNGAQRGPAGGRAPVGTPIEVGAADFDQFGRSLLEINAAWSRGDRAALTRLTTPEMARYFTGDLDDLAARGWRNETRDVQLESGDLAEAWRENGTDYATAAMRFSLVDVTRDASGRVVEGDPQARQVVTELWTFARRNNGPWLLSAIQQAR</sequence>
<dbReference type="PANTHER" id="PTHR41542">
    <property type="entry name" value="BLL5807 PROTEIN"/>
    <property type="match status" value="1"/>
</dbReference>
<evidence type="ECO:0000256" key="1">
    <source>
        <dbReference type="SAM" id="MobiDB-lite"/>
    </source>
</evidence>
<feature type="region of interest" description="Disordered" evidence="1">
    <location>
        <begin position="32"/>
        <end position="90"/>
    </location>
</feature>
<keyword evidence="2" id="KW-0812">Transmembrane</keyword>
<dbReference type="RefSeq" id="WP_377046767.1">
    <property type="nucleotide sequence ID" value="NZ_JBHLUN010000036.1"/>
</dbReference>
<feature type="domain" description="Tim44-like" evidence="4">
    <location>
        <begin position="202"/>
        <end position="344"/>
    </location>
</feature>
<evidence type="ECO:0000313" key="6">
    <source>
        <dbReference type="Proteomes" id="UP001589865"/>
    </source>
</evidence>